<name>A0A3B5MH71_9TELE</name>
<proteinExistence type="predicted"/>
<reference evidence="1" key="2">
    <citation type="submission" date="2025-09" db="UniProtKB">
        <authorList>
            <consortium name="Ensembl"/>
        </authorList>
    </citation>
    <scope>IDENTIFICATION</scope>
</reference>
<sequence length="205" mass="23762">LITETVKVFNDIHINKDCGKATFVILLDLSTAFDTITALQSPIFNWFESLKKQDFLCFNRGFSSKRTEVIWGTPRVNPRTHLIQYLYAPNGAQLYITMSLGELNLLKAHWKSGHYDLQKLEKQFRSKNIFLLLWPSPDLNLLENLLLDLNLIISSYEMKNMCLYSTEGGEFVHRTTISGTLLKSDLYERVARRKTFLKDIHKSLV</sequence>
<dbReference type="Proteomes" id="UP000261380">
    <property type="component" value="Unplaced"/>
</dbReference>
<evidence type="ECO:0000313" key="1">
    <source>
        <dbReference type="Ensembl" id="ENSXCOP00000020461.1"/>
    </source>
</evidence>
<dbReference type="STRING" id="32473.ENSXCOP00000020461"/>
<accession>A0A3B5MH71</accession>
<dbReference type="AlphaFoldDB" id="A0A3B5MH71"/>
<dbReference type="Ensembl" id="ENSXCOT00000020711.1">
    <property type="protein sequence ID" value="ENSXCOP00000020461.1"/>
    <property type="gene ID" value="ENSXCOG00000015327.1"/>
</dbReference>
<protein>
    <recommendedName>
        <fullName evidence="3">Reverse transcriptase domain-containing protein</fullName>
    </recommendedName>
</protein>
<evidence type="ECO:0008006" key="3">
    <source>
        <dbReference type="Google" id="ProtNLM"/>
    </source>
</evidence>
<keyword evidence="2" id="KW-1185">Reference proteome</keyword>
<organism evidence="1 2">
    <name type="scientific">Xiphophorus couchianus</name>
    <name type="common">Monterrey platyfish</name>
    <dbReference type="NCBI Taxonomy" id="32473"/>
    <lineage>
        <taxon>Eukaryota</taxon>
        <taxon>Metazoa</taxon>
        <taxon>Chordata</taxon>
        <taxon>Craniata</taxon>
        <taxon>Vertebrata</taxon>
        <taxon>Euteleostomi</taxon>
        <taxon>Actinopterygii</taxon>
        <taxon>Neopterygii</taxon>
        <taxon>Teleostei</taxon>
        <taxon>Neoteleostei</taxon>
        <taxon>Acanthomorphata</taxon>
        <taxon>Ovalentaria</taxon>
        <taxon>Atherinomorphae</taxon>
        <taxon>Cyprinodontiformes</taxon>
        <taxon>Poeciliidae</taxon>
        <taxon>Poeciliinae</taxon>
        <taxon>Xiphophorus</taxon>
    </lineage>
</organism>
<reference evidence="1" key="1">
    <citation type="submission" date="2025-08" db="UniProtKB">
        <authorList>
            <consortium name="Ensembl"/>
        </authorList>
    </citation>
    <scope>IDENTIFICATION</scope>
</reference>
<evidence type="ECO:0000313" key="2">
    <source>
        <dbReference type="Proteomes" id="UP000261380"/>
    </source>
</evidence>